<organism evidence="2 3">
    <name type="scientific">Nonomuraea mangrovi</name>
    <dbReference type="NCBI Taxonomy" id="2316207"/>
    <lineage>
        <taxon>Bacteria</taxon>
        <taxon>Bacillati</taxon>
        <taxon>Actinomycetota</taxon>
        <taxon>Actinomycetes</taxon>
        <taxon>Streptosporangiales</taxon>
        <taxon>Streptosporangiaceae</taxon>
        <taxon>Nonomuraea</taxon>
    </lineage>
</organism>
<sequence>MKEIVREDDGALLGYVGRVEGGWQPMTVFGYPLGPAAGQDAAEEPVRREGLDRLAGRWEFRSGGEWYSCVLQEADLARVRVRPTDPGYPGHEHSLELSRPGTGELRPLGWRP</sequence>
<evidence type="ECO:0000313" key="2">
    <source>
        <dbReference type="EMBL" id="MFD1935195.1"/>
    </source>
</evidence>
<reference evidence="3" key="1">
    <citation type="journal article" date="2019" name="Int. J. Syst. Evol. Microbiol.">
        <title>The Global Catalogue of Microorganisms (GCM) 10K type strain sequencing project: providing services to taxonomists for standard genome sequencing and annotation.</title>
        <authorList>
            <consortium name="The Broad Institute Genomics Platform"/>
            <consortium name="The Broad Institute Genome Sequencing Center for Infectious Disease"/>
            <person name="Wu L."/>
            <person name="Ma J."/>
        </authorList>
    </citation>
    <scope>NUCLEOTIDE SEQUENCE [LARGE SCALE GENOMIC DNA]</scope>
    <source>
        <strain evidence="3">ICMP 6774ER</strain>
    </source>
</reference>
<accession>A0ABW4SZV7</accession>
<keyword evidence="3" id="KW-1185">Reference proteome</keyword>
<evidence type="ECO:0000313" key="3">
    <source>
        <dbReference type="Proteomes" id="UP001597368"/>
    </source>
</evidence>
<dbReference type="EMBL" id="JBHUFV010000041">
    <property type="protein sequence ID" value="MFD1935195.1"/>
    <property type="molecule type" value="Genomic_DNA"/>
</dbReference>
<evidence type="ECO:0000256" key="1">
    <source>
        <dbReference type="SAM" id="MobiDB-lite"/>
    </source>
</evidence>
<protein>
    <submittedName>
        <fullName evidence="2">Uncharacterized protein</fullName>
    </submittedName>
</protein>
<dbReference type="RefSeq" id="WP_379575317.1">
    <property type="nucleotide sequence ID" value="NZ_JBHUFV010000041.1"/>
</dbReference>
<dbReference type="Proteomes" id="UP001597368">
    <property type="component" value="Unassembled WGS sequence"/>
</dbReference>
<name>A0ABW4SZV7_9ACTN</name>
<proteinExistence type="predicted"/>
<gene>
    <name evidence="2" type="ORF">ACFSKW_27345</name>
</gene>
<feature type="region of interest" description="Disordered" evidence="1">
    <location>
        <begin position="81"/>
        <end position="112"/>
    </location>
</feature>
<comment type="caution">
    <text evidence="2">The sequence shown here is derived from an EMBL/GenBank/DDBJ whole genome shotgun (WGS) entry which is preliminary data.</text>
</comment>